<sequence length="142" mass="17009">LNLFQVIYMARDPRDVVVSYCHFARLVNIFDFVGSTSDFVEHFVNDTLVHGPFWTHLKEAWNKRSHPNIHFCFFEDMKANPKEEILRIQRFLNVDLTESQINGVRVTGDYKNKLSEEDIQKINEWTKENTEDMEDEFKYKMK</sequence>
<dbReference type="InterPro" id="IPR000863">
    <property type="entry name" value="Sulfotransferase_dom"/>
</dbReference>
<feature type="non-terminal residue" evidence="4">
    <location>
        <position position="1"/>
    </location>
</feature>
<dbReference type="Proteomes" id="UP000326759">
    <property type="component" value="Unassembled WGS sequence"/>
</dbReference>
<dbReference type="OrthoDB" id="205623at2759"/>
<reference evidence="4 5" key="1">
    <citation type="journal article" date="2019" name="PLoS Biol.">
        <title>Sex chromosomes control vertical transmission of feminizing Wolbachia symbionts in an isopod.</title>
        <authorList>
            <person name="Becking T."/>
            <person name="Chebbi M.A."/>
            <person name="Giraud I."/>
            <person name="Moumen B."/>
            <person name="Laverre T."/>
            <person name="Caubet Y."/>
            <person name="Peccoud J."/>
            <person name="Gilbert C."/>
            <person name="Cordaux R."/>
        </authorList>
    </citation>
    <scope>NUCLEOTIDE SEQUENCE [LARGE SCALE GENOMIC DNA]</scope>
    <source>
        <strain evidence="4">ANa2</strain>
        <tissue evidence="4">Whole body excluding digestive tract and cuticle</tissue>
    </source>
</reference>
<keyword evidence="5" id="KW-1185">Reference proteome</keyword>
<evidence type="ECO:0000313" key="4">
    <source>
        <dbReference type="EMBL" id="KAB7500259.1"/>
    </source>
</evidence>
<proteinExistence type="inferred from homology"/>
<dbReference type="InterPro" id="IPR027417">
    <property type="entry name" value="P-loop_NTPase"/>
</dbReference>
<name>A0A5N5T2L8_9CRUS</name>
<dbReference type="EMBL" id="SEYY01014593">
    <property type="protein sequence ID" value="KAB7500259.1"/>
    <property type="molecule type" value="Genomic_DNA"/>
</dbReference>
<evidence type="ECO:0000256" key="1">
    <source>
        <dbReference type="ARBA" id="ARBA00005771"/>
    </source>
</evidence>
<dbReference type="GO" id="GO:0008146">
    <property type="term" value="F:sulfotransferase activity"/>
    <property type="evidence" value="ECO:0007669"/>
    <property type="project" value="InterPro"/>
</dbReference>
<dbReference type="Pfam" id="PF00685">
    <property type="entry name" value="Sulfotransfer_1"/>
    <property type="match status" value="1"/>
</dbReference>
<evidence type="ECO:0000313" key="5">
    <source>
        <dbReference type="Proteomes" id="UP000326759"/>
    </source>
</evidence>
<protein>
    <submittedName>
        <fullName evidence="4">Sulfotransferase 1 family member D1</fullName>
    </submittedName>
</protein>
<keyword evidence="2 4" id="KW-0808">Transferase</keyword>
<dbReference type="AlphaFoldDB" id="A0A5N5T2L8"/>
<comment type="caution">
    <text evidence="4">The sequence shown here is derived from an EMBL/GenBank/DDBJ whole genome shotgun (WGS) entry which is preliminary data.</text>
</comment>
<feature type="domain" description="Sulfotransferase" evidence="3">
    <location>
        <begin position="5"/>
        <end position="102"/>
    </location>
</feature>
<dbReference type="Gene3D" id="3.40.50.300">
    <property type="entry name" value="P-loop containing nucleotide triphosphate hydrolases"/>
    <property type="match status" value="1"/>
</dbReference>
<gene>
    <name evidence="4" type="ORF">Anas_14422</name>
</gene>
<evidence type="ECO:0000259" key="3">
    <source>
        <dbReference type="Pfam" id="PF00685"/>
    </source>
</evidence>
<organism evidence="4 5">
    <name type="scientific">Armadillidium nasatum</name>
    <dbReference type="NCBI Taxonomy" id="96803"/>
    <lineage>
        <taxon>Eukaryota</taxon>
        <taxon>Metazoa</taxon>
        <taxon>Ecdysozoa</taxon>
        <taxon>Arthropoda</taxon>
        <taxon>Crustacea</taxon>
        <taxon>Multicrustacea</taxon>
        <taxon>Malacostraca</taxon>
        <taxon>Eumalacostraca</taxon>
        <taxon>Peracarida</taxon>
        <taxon>Isopoda</taxon>
        <taxon>Oniscidea</taxon>
        <taxon>Crinocheta</taxon>
        <taxon>Armadillidiidae</taxon>
        <taxon>Armadillidium</taxon>
    </lineage>
</organism>
<accession>A0A5N5T2L8</accession>
<dbReference type="SUPFAM" id="SSF52540">
    <property type="entry name" value="P-loop containing nucleoside triphosphate hydrolases"/>
    <property type="match status" value="1"/>
</dbReference>
<evidence type="ECO:0000256" key="2">
    <source>
        <dbReference type="ARBA" id="ARBA00022679"/>
    </source>
</evidence>
<dbReference type="PANTHER" id="PTHR11783">
    <property type="entry name" value="SULFOTRANSFERASE SULT"/>
    <property type="match status" value="1"/>
</dbReference>
<comment type="similarity">
    <text evidence="1">Belongs to the sulfotransferase 1 family.</text>
</comment>